<feature type="domain" description="Outer membrane protein assembly factor BamE" evidence="4">
    <location>
        <begin position="52"/>
        <end position="132"/>
    </location>
</feature>
<keyword evidence="6" id="KW-1185">Reference proteome</keyword>
<protein>
    <submittedName>
        <fullName evidence="5">Outer membrane protein assembly factor BamE</fullName>
    </submittedName>
</protein>
<dbReference type="Proteomes" id="UP000272412">
    <property type="component" value="Unassembled WGS sequence"/>
</dbReference>
<dbReference type="InterPro" id="IPR007450">
    <property type="entry name" value="BamE_dom"/>
</dbReference>
<evidence type="ECO:0000256" key="1">
    <source>
        <dbReference type="ARBA" id="ARBA00022729"/>
    </source>
</evidence>
<comment type="caution">
    <text evidence="5">The sequence shown here is derived from an EMBL/GenBank/DDBJ whole genome shotgun (WGS) entry which is preliminary data.</text>
</comment>
<evidence type="ECO:0000259" key="4">
    <source>
        <dbReference type="Pfam" id="PF04355"/>
    </source>
</evidence>
<dbReference type="Pfam" id="PF04355">
    <property type="entry name" value="BamE"/>
    <property type="match status" value="1"/>
</dbReference>
<dbReference type="GO" id="GO:0019867">
    <property type="term" value="C:outer membrane"/>
    <property type="evidence" value="ECO:0007669"/>
    <property type="project" value="InterPro"/>
</dbReference>
<gene>
    <name evidence="5" type="primary">bamE</name>
    <name evidence="5" type="ORF">EGK74_07735</name>
</gene>
<dbReference type="RefSeq" id="WP_096294602.1">
    <property type="nucleotide sequence ID" value="NZ_CP023429.1"/>
</dbReference>
<accession>A0A3N4MSB5</accession>
<dbReference type="OrthoDB" id="5360144at2"/>
<sequence>MKTNQIVKIGLSLLATGLLAACAAKSDITPEGTTDNPVFPKPYSLTFNNDRGTFPAWDELDQMRPGLTKDDIYKILGRPHYNEGMVGVREWDYLFHFYTPGVGVDPDNTSGVEGITTCQYKVIYDKNKFARSFYWNPVFPKDAACPPPASKAEPQVIIREVETTSQRIRQ</sequence>
<dbReference type="EMBL" id="RPFL01000018">
    <property type="protein sequence ID" value="RPD86792.1"/>
    <property type="molecule type" value="Genomic_DNA"/>
</dbReference>
<evidence type="ECO:0000313" key="6">
    <source>
        <dbReference type="Proteomes" id="UP000272412"/>
    </source>
</evidence>
<dbReference type="AlphaFoldDB" id="A0A3N4MSB5"/>
<dbReference type="Gene3D" id="3.30.1450.10">
    <property type="match status" value="1"/>
</dbReference>
<name>A0A3N4MSB5_9NEIS</name>
<evidence type="ECO:0000256" key="2">
    <source>
        <dbReference type="ARBA" id="ARBA00023136"/>
    </source>
</evidence>
<organism evidence="5 6">
    <name type="scientific">Neisseria weixii</name>
    <dbReference type="NCBI Taxonomy" id="1853276"/>
    <lineage>
        <taxon>Bacteria</taxon>
        <taxon>Pseudomonadati</taxon>
        <taxon>Pseudomonadota</taxon>
        <taxon>Betaproteobacteria</taxon>
        <taxon>Neisseriales</taxon>
        <taxon>Neisseriaceae</taxon>
        <taxon>Neisseria</taxon>
    </lineage>
</organism>
<keyword evidence="1 3" id="KW-0732">Signal</keyword>
<evidence type="ECO:0000313" key="5">
    <source>
        <dbReference type="EMBL" id="RPD86792.1"/>
    </source>
</evidence>
<feature type="signal peptide" evidence="3">
    <location>
        <begin position="1"/>
        <end position="20"/>
    </location>
</feature>
<reference evidence="5 6" key="1">
    <citation type="submission" date="2018-11" db="EMBL/GenBank/DDBJ databases">
        <title>Neisseria weixii sp. nov. isolated from the rectal contents of plateau pika (Ochotona cruzoniae).</title>
        <authorList>
            <person name="Zhang G."/>
        </authorList>
    </citation>
    <scope>NUCLEOTIDE SEQUENCE [LARGE SCALE GENOMIC DNA]</scope>
    <source>
        <strain evidence="5 6">10009</strain>
    </source>
</reference>
<keyword evidence="2" id="KW-0472">Membrane</keyword>
<proteinExistence type="predicted"/>
<evidence type="ECO:0000256" key="3">
    <source>
        <dbReference type="SAM" id="SignalP"/>
    </source>
</evidence>
<dbReference type="KEGG" id="nwx:CGZ65_01895"/>
<feature type="chain" id="PRO_5018167963" evidence="3">
    <location>
        <begin position="21"/>
        <end position="170"/>
    </location>
</feature>
<dbReference type="InterPro" id="IPR037873">
    <property type="entry name" value="BamE-like"/>
</dbReference>
<dbReference type="PROSITE" id="PS51257">
    <property type="entry name" value="PROKAR_LIPOPROTEIN"/>
    <property type="match status" value="1"/>
</dbReference>